<dbReference type="RefSeq" id="WP_305022685.1">
    <property type="nucleotide sequence ID" value="NZ_JAUQTB010000001.1"/>
</dbReference>
<feature type="domain" description="HTH araC/xylS-type" evidence="4">
    <location>
        <begin position="302"/>
        <end position="400"/>
    </location>
</feature>
<dbReference type="PROSITE" id="PS01124">
    <property type="entry name" value="HTH_ARAC_FAMILY_2"/>
    <property type="match status" value="1"/>
</dbReference>
<keyword evidence="1" id="KW-0805">Transcription regulation</keyword>
<dbReference type="PANTHER" id="PTHR43280:SF34">
    <property type="entry name" value="ARAC-FAMILY TRANSCRIPTIONAL REGULATOR"/>
    <property type="match status" value="1"/>
</dbReference>
<reference evidence="5 6" key="1">
    <citation type="submission" date="2023-07" db="EMBL/GenBank/DDBJ databases">
        <title>Paenibacillus sp. JX-17 nov. isolated from soil.</title>
        <authorList>
            <person name="Wan Y."/>
            <person name="Liu B."/>
        </authorList>
    </citation>
    <scope>NUCLEOTIDE SEQUENCE [LARGE SCALE GENOMIC DNA]</scope>
    <source>
        <strain evidence="5 6">JX-17</strain>
    </source>
</reference>
<evidence type="ECO:0000313" key="5">
    <source>
        <dbReference type="EMBL" id="MDO7905522.1"/>
    </source>
</evidence>
<sequence>MNNVYSSLAEMEYVCKLASESYKFPVVVVNEKGEPSIGLAPLAEAGEEAAYEVLHHLLMDTESEVYQSTLPLIHRLAGGESFLTIRLQNGSDFLGHVMMGPVRLLEANNESDGEAAVQNRSASTSVVGKTSLLQAGMLIHYSIYRQQLDIADVHLQNMRTEMIHTDEQLIRSLAVSRQNFDLHHNYRYEKQMLQFIREGHEHEMLHWAEVQRREAKYGTLSRKSPLRNQKNLGICGITLYTRAAIEGGMEEETAFTLSDLYIQQIEEQTTSGEVQKLLDHAMMDFTRRVRENRELPFSKPVVECRRYIFSHIYDDLSLQKLGEATGLHPGYLSRRFKKEVGTGLTDYIRQERVEEAKRLLRLSDYSLSDICSLLNFNDQSYFTKAFKKVTGITPGQYRSGMSPLAP</sequence>
<protein>
    <submittedName>
        <fullName evidence="5">Helix-turn-helix domain-containing protein</fullName>
    </submittedName>
</protein>
<dbReference type="SMART" id="SM00342">
    <property type="entry name" value="HTH_ARAC"/>
    <property type="match status" value="1"/>
</dbReference>
<dbReference type="InterPro" id="IPR020449">
    <property type="entry name" value="Tscrpt_reg_AraC-type_HTH"/>
</dbReference>
<dbReference type="InterPro" id="IPR009057">
    <property type="entry name" value="Homeodomain-like_sf"/>
</dbReference>
<dbReference type="InterPro" id="IPR018060">
    <property type="entry name" value="HTH_AraC"/>
</dbReference>
<gene>
    <name evidence="5" type="ORF">Q5741_03745</name>
</gene>
<dbReference type="Proteomes" id="UP001240171">
    <property type="component" value="Unassembled WGS sequence"/>
</dbReference>
<evidence type="ECO:0000313" key="6">
    <source>
        <dbReference type="Proteomes" id="UP001240171"/>
    </source>
</evidence>
<comment type="caution">
    <text evidence="5">The sequence shown here is derived from an EMBL/GenBank/DDBJ whole genome shotgun (WGS) entry which is preliminary data.</text>
</comment>
<proteinExistence type="predicted"/>
<dbReference type="PROSITE" id="PS00041">
    <property type="entry name" value="HTH_ARAC_FAMILY_1"/>
    <property type="match status" value="1"/>
</dbReference>
<evidence type="ECO:0000256" key="2">
    <source>
        <dbReference type="ARBA" id="ARBA00023125"/>
    </source>
</evidence>
<evidence type="ECO:0000259" key="4">
    <source>
        <dbReference type="PROSITE" id="PS01124"/>
    </source>
</evidence>
<dbReference type="PANTHER" id="PTHR43280">
    <property type="entry name" value="ARAC-FAMILY TRANSCRIPTIONAL REGULATOR"/>
    <property type="match status" value="1"/>
</dbReference>
<dbReference type="PRINTS" id="PR00032">
    <property type="entry name" value="HTHARAC"/>
</dbReference>
<dbReference type="Pfam" id="PF12833">
    <property type="entry name" value="HTH_18"/>
    <property type="match status" value="1"/>
</dbReference>
<accession>A0ABT9C8D3</accession>
<dbReference type="InterPro" id="IPR018062">
    <property type="entry name" value="HTH_AraC-typ_CS"/>
</dbReference>
<name>A0ABT9C8D3_9BACL</name>
<keyword evidence="2" id="KW-0238">DNA-binding</keyword>
<keyword evidence="6" id="KW-1185">Reference proteome</keyword>
<evidence type="ECO:0000256" key="3">
    <source>
        <dbReference type="ARBA" id="ARBA00023163"/>
    </source>
</evidence>
<evidence type="ECO:0000256" key="1">
    <source>
        <dbReference type="ARBA" id="ARBA00023015"/>
    </source>
</evidence>
<keyword evidence="3" id="KW-0804">Transcription</keyword>
<dbReference type="EMBL" id="JAUQTB010000001">
    <property type="protein sequence ID" value="MDO7905522.1"/>
    <property type="molecule type" value="Genomic_DNA"/>
</dbReference>
<dbReference type="Gene3D" id="1.10.10.60">
    <property type="entry name" value="Homeodomain-like"/>
    <property type="match status" value="2"/>
</dbReference>
<organism evidence="5 6">
    <name type="scientific">Paenibacillus lacisoli</name>
    <dbReference type="NCBI Taxonomy" id="3064525"/>
    <lineage>
        <taxon>Bacteria</taxon>
        <taxon>Bacillati</taxon>
        <taxon>Bacillota</taxon>
        <taxon>Bacilli</taxon>
        <taxon>Bacillales</taxon>
        <taxon>Paenibacillaceae</taxon>
        <taxon>Paenibacillus</taxon>
    </lineage>
</organism>
<dbReference type="SUPFAM" id="SSF46689">
    <property type="entry name" value="Homeodomain-like"/>
    <property type="match status" value="2"/>
</dbReference>